<evidence type="ECO:0000256" key="1">
    <source>
        <dbReference type="PROSITE-ProRule" id="PRU00047"/>
    </source>
</evidence>
<comment type="caution">
    <text evidence="3">The sequence shown here is derived from an EMBL/GenBank/DDBJ whole genome shotgun (WGS) entry which is preliminary data.</text>
</comment>
<dbReference type="SMART" id="SM00343">
    <property type="entry name" value="ZnF_C2HC"/>
    <property type="match status" value="1"/>
</dbReference>
<dbReference type="PANTHER" id="PTHR35046:SF9">
    <property type="entry name" value="RNA-DIRECTED DNA POLYMERASE"/>
    <property type="match status" value="1"/>
</dbReference>
<evidence type="ECO:0000313" key="3">
    <source>
        <dbReference type="EMBL" id="RDX83909.1"/>
    </source>
</evidence>
<dbReference type="CDD" id="cd00303">
    <property type="entry name" value="retropepsin_like"/>
    <property type="match status" value="1"/>
</dbReference>
<dbReference type="Proteomes" id="UP000257109">
    <property type="component" value="Unassembled WGS sequence"/>
</dbReference>
<dbReference type="AlphaFoldDB" id="A0A371G010"/>
<dbReference type="EMBL" id="QJKJ01007207">
    <property type="protein sequence ID" value="RDX83909.1"/>
    <property type="molecule type" value="Genomic_DNA"/>
</dbReference>
<dbReference type="PANTHER" id="PTHR35046">
    <property type="entry name" value="ZINC KNUCKLE (CCHC-TYPE) FAMILY PROTEIN"/>
    <property type="match status" value="1"/>
</dbReference>
<name>A0A371G010_MUCPR</name>
<dbReference type="GO" id="GO:0003676">
    <property type="term" value="F:nucleic acid binding"/>
    <property type="evidence" value="ECO:0007669"/>
    <property type="project" value="InterPro"/>
</dbReference>
<feature type="non-terminal residue" evidence="3">
    <location>
        <position position="1"/>
    </location>
</feature>
<sequence>MAMDEPLAIVIRIPKADMDCERKSHNARFLHGLNRNIQDIIILLFLPLYIKPLRFNLNLEGMERSPTLPQAPNGRVRIEEKRNSLEGTKVLRRKVHPSKATKKSNIKCFKCLGKGHIASQCLNKRTMILIYGGDIDSETSTSRSEGYSNKEVSYEGGLLMVRKLMSAFIEDSQPQRENIFHSSCMVKGKCCSLIIDGGSSVNVTSVRLVEKHCLPTILHPKPYKLQWLSEKGEMIVDK</sequence>
<keyword evidence="1" id="KW-0863">Zinc-finger</keyword>
<dbReference type="GO" id="GO:0008270">
    <property type="term" value="F:zinc ion binding"/>
    <property type="evidence" value="ECO:0007669"/>
    <property type="project" value="UniProtKB-KW"/>
</dbReference>
<keyword evidence="4" id="KW-1185">Reference proteome</keyword>
<keyword evidence="1" id="KW-0479">Metal-binding</keyword>
<accession>A0A371G010</accession>
<dbReference type="InterPro" id="IPR001878">
    <property type="entry name" value="Znf_CCHC"/>
</dbReference>
<dbReference type="PROSITE" id="PS50158">
    <property type="entry name" value="ZF_CCHC"/>
    <property type="match status" value="1"/>
</dbReference>
<feature type="domain" description="CCHC-type" evidence="2">
    <location>
        <begin position="107"/>
        <end position="121"/>
    </location>
</feature>
<evidence type="ECO:0000259" key="2">
    <source>
        <dbReference type="PROSITE" id="PS50158"/>
    </source>
</evidence>
<reference evidence="3" key="1">
    <citation type="submission" date="2018-05" db="EMBL/GenBank/DDBJ databases">
        <title>Draft genome of Mucuna pruriens seed.</title>
        <authorList>
            <person name="Nnadi N.E."/>
            <person name="Vos R."/>
            <person name="Hasami M.H."/>
            <person name="Devisetty U.K."/>
            <person name="Aguiy J.C."/>
        </authorList>
    </citation>
    <scope>NUCLEOTIDE SEQUENCE [LARGE SCALE GENOMIC DNA]</scope>
    <source>
        <strain evidence="3">JCA_2017</strain>
    </source>
</reference>
<dbReference type="OrthoDB" id="1110381at2759"/>
<evidence type="ECO:0000313" key="4">
    <source>
        <dbReference type="Proteomes" id="UP000257109"/>
    </source>
</evidence>
<dbReference type="Gene3D" id="4.10.60.10">
    <property type="entry name" value="Zinc finger, CCHC-type"/>
    <property type="match status" value="1"/>
</dbReference>
<keyword evidence="1" id="KW-0862">Zinc</keyword>
<protein>
    <recommendedName>
        <fullName evidence="2">CCHC-type domain-containing protein</fullName>
    </recommendedName>
</protein>
<organism evidence="3 4">
    <name type="scientific">Mucuna pruriens</name>
    <name type="common">Velvet bean</name>
    <name type="synonym">Dolichos pruriens</name>
    <dbReference type="NCBI Taxonomy" id="157652"/>
    <lineage>
        <taxon>Eukaryota</taxon>
        <taxon>Viridiplantae</taxon>
        <taxon>Streptophyta</taxon>
        <taxon>Embryophyta</taxon>
        <taxon>Tracheophyta</taxon>
        <taxon>Spermatophyta</taxon>
        <taxon>Magnoliopsida</taxon>
        <taxon>eudicotyledons</taxon>
        <taxon>Gunneridae</taxon>
        <taxon>Pentapetalae</taxon>
        <taxon>rosids</taxon>
        <taxon>fabids</taxon>
        <taxon>Fabales</taxon>
        <taxon>Fabaceae</taxon>
        <taxon>Papilionoideae</taxon>
        <taxon>50 kb inversion clade</taxon>
        <taxon>NPAAA clade</taxon>
        <taxon>indigoferoid/millettioid clade</taxon>
        <taxon>Phaseoleae</taxon>
        <taxon>Mucuna</taxon>
    </lineage>
</organism>
<proteinExistence type="predicted"/>
<gene>
    <name evidence="3" type="ORF">CR513_35117</name>
</gene>
<dbReference type="InterPro" id="IPR036875">
    <property type="entry name" value="Znf_CCHC_sf"/>
</dbReference>
<dbReference type="SUPFAM" id="SSF57756">
    <property type="entry name" value="Retrovirus zinc finger-like domains"/>
    <property type="match status" value="1"/>
</dbReference>